<dbReference type="HOGENOM" id="CLU_038944_7_1_3"/>
<organism evidence="8 9">
    <name type="scientific">Gloeothece citriformis (strain PCC 7424)</name>
    <name type="common">Cyanothece sp. (strain PCC 7424)</name>
    <dbReference type="NCBI Taxonomy" id="65393"/>
    <lineage>
        <taxon>Bacteria</taxon>
        <taxon>Bacillati</taxon>
        <taxon>Cyanobacteriota</taxon>
        <taxon>Cyanophyceae</taxon>
        <taxon>Oscillatoriophycideae</taxon>
        <taxon>Chroococcales</taxon>
        <taxon>Aphanothecaceae</taxon>
        <taxon>Gloeothece</taxon>
        <taxon>Gloeothece citriformis</taxon>
    </lineage>
</organism>
<feature type="transmembrane region" description="Helical" evidence="6">
    <location>
        <begin position="144"/>
        <end position="165"/>
    </location>
</feature>
<reference evidence="9" key="1">
    <citation type="journal article" date="2011" name="MBio">
        <title>Novel metabolic attributes of the genus Cyanothece, comprising a group of unicellular nitrogen-fixing Cyanobacteria.</title>
        <authorList>
            <person name="Bandyopadhyay A."/>
            <person name="Elvitigala T."/>
            <person name="Welsh E."/>
            <person name="Stockel J."/>
            <person name="Liberton M."/>
            <person name="Min H."/>
            <person name="Sherman L.A."/>
            <person name="Pakrasi H.B."/>
        </authorList>
    </citation>
    <scope>NUCLEOTIDE SEQUENCE [LARGE SCALE GENOMIC DNA]</scope>
    <source>
        <strain evidence="9">PCC 7424</strain>
    </source>
</reference>
<keyword evidence="2 6" id="KW-1003">Cell membrane</keyword>
<sequence>MIKIKQHNYLRKKLANLLISKRFWIGITLFIIALLFTLSPLKIIFNPNFLVNFFQANSSFAVPLFIIAYIILSVISIPGTILTLVGGIIFGLLWGTIWSVIGATLGALGAFWTARYLLRDLVKQKFAHHQTFITFNQGITHQPIAFVLAVRFVPISPFNLVNFVLGLTPIHWFPYTLGTFVGIIPGTLAYTWLGVSGIEALQGSDRLSFFLALSFLGLLSILPLLAKKKSI</sequence>
<evidence type="ECO:0000256" key="6">
    <source>
        <dbReference type="RuleBase" id="RU366058"/>
    </source>
</evidence>
<evidence type="ECO:0000256" key="4">
    <source>
        <dbReference type="ARBA" id="ARBA00022989"/>
    </source>
</evidence>
<dbReference type="Proteomes" id="UP000002384">
    <property type="component" value="Chromosome"/>
</dbReference>
<evidence type="ECO:0000256" key="1">
    <source>
        <dbReference type="ARBA" id="ARBA00004651"/>
    </source>
</evidence>
<evidence type="ECO:0000259" key="7">
    <source>
        <dbReference type="Pfam" id="PF09335"/>
    </source>
</evidence>
<dbReference type="OrthoDB" id="9812980at2"/>
<dbReference type="InterPro" id="IPR032816">
    <property type="entry name" value="VTT_dom"/>
</dbReference>
<evidence type="ECO:0000313" key="8">
    <source>
        <dbReference type="EMBL" id="ACK70652.1"/>
    </source>
</evidence>
<dbReference type="GO" id="GO:0005886">
    <property type="term" value="C:plasma membrane"/>
    <property type="evidence" value="ECO:0007669"/>
    <property type="project" value="UniProtKB-SubCell"/>
</dbReference>
<evidence type="ECO:0000313" key="9">
    <source>
        <dbReference type="Proteomes" id="UP000002384"/>
    </source>
</evidence>
<dbReference type="EMBL" id="CP001291">
    <property type="protein sequence ID" value="ACK70652.1"/>
    <property type="molecule type" value="Genomic_DNA"/>
</dbReference>
<evidence type="ECO:0000256" key="5">
    <source>
        <dbReference type="ARBA" id="ARBA00023136"/>
    </source>
</evidence>
<dbReference type="STRING" id="65393.PCC7424_2230"/>
<proteinExistence type="inferred from homology"/>
<feature type="transmembrane region" description="Helical" evidence="6">
    <location>
        <begin position="61"/>
        <end position="85"/>
    </location>
</feature>
<keyword evidence="3 6" id="KW-0812">Transmembrane</keyword>
<feature type="transmembrane region" description="Helical" evidence="6">
    <location>
        <begin position="92"/>
        <end position="112"/>
    </location>
</feature>
<keyword evidence="4 6" id="KW-1133">Transmembrane helix</keyword>
<dbReference type="KEGG" id="cyc:PCC7424_2230"/>
<dbReference type="PANTHER" id="PTHR12677">
    <property type="entry name" value="GOLGI APPARATUS MEMBRANE PROTEIN TVP38-RELATED"/>
    <property type="match status" value="1"/>
</dbReference>
<gene>
    <name evidence="8" type="ordered locus">PCC7424_2230</name>
</gene>
<dbReference type="Pfam" id="PF09335">
    <property type="entry name" value="VTT_dom"/>
    <property type="match status" value="1"/>
</dbReference>
<evidence type="ECO:0000256" key="2">
    <source>
        <dbReference type="ARBA" id="ARBA00022475"/>
    </source>
</evidence>
<comment type="similarity">
    <text evidence="6">Belongs to the TVP38/TMEM64 family.</text>
</comment>
<feature type="transmembrane region" description="Helical" evidence="6">
    <location>
        <begin position="172"/>
        <end position="195"/>
    </location>
</feature>
<dbReference type="PANTHER" id="PTHR12677:SF59">
    <property type="entry name" value="GOLGI APPARATUS MEMBRANE PROTEIN TVP38-RELATED"/>
    <property type="match status" value="1"/>
</dbReference>
<dbReference type="InterPro" id="IPR015414">
    <property type="entry name" value="TMEM64"/>
</dbReference>
<evidence type="ECO:0000256" key="3">
    <source>
        <dbReference type="ARBA" id="ARBA00022692"/>
    </source>
</evidence>
<feature type="domain" description="VTT" evidence="7">
    <location>
        <begin position="77"/>
        <end position="194"/>
    </location>
</feature>
<protein>
    <recommendedName>
        <fullName evidence="6">TVP38/TMEM64 family membrane protein</fullName>
    </recommendedName>
</protein>
<accession>B7KHF7</accession>
<dbReference type="AlphaFoldDB" id="B7KHF7"/>
<keyword evidence="9" id="KW-1185">Reference proteome</keyword>
<name>B7KHF7_GLOC7</name>
<dbReference type="RefSeq" id="WP_015954257.1">
    <property type="nucleotide sequence ID" value="NC_011729.1"/>
</dbReference>
<keyword evidence="5 6" id="KW-0472">Membrane</keyword>
<comment type="subcellular location">
    <subcellularLocation>
        <location evidence="1 6">Cell membrane</location>
        <topology evidence="1 6">Multi-pass membrane protein</topology>
    </subcellularLocation>
</comment>
<feature type="transmembrane region" description="Helical" evidence="6">
    <location>
        <begin position="207"/>
        <end position="226"/>
    </location>
</feature>
<dbReference type="eggNOG" id="COG0398">
    <property type="taxonomic scope" value="Bacteria"/>
</dbReference>
<feature type="transmembrane region" description="Helical" evidence="6">
    <location>
        <begin position="21"/>
        <end position="41"/>
    </location>
</feature>